<dbReference type="InterPro" id="IPR001611">
    <property type="entry name" value="Leu-rich_rpt"/>
</dbReference>
<evidence type="ECO:0000256" key="5">
    <source>
        <dbReference type="ARBA" id="ARBA00022737"/>
    </source>
</evidence>
<evidence type="ECO:0000256" key="7">
    <source>
        <dbReference type="ARBA" id="ARBA00023136"/>
    </source>
</evidence>
<keyword evidence="10" id="KW-0732">Signal</keyword>
<evidence type="ECO:0000256" key="2">
    <source>
        <dbReference type="ARBA" id="ARBA00009592"/>
    </source>
</evidence>
<dbReference type="FunFam" id="3.80.10.10:FF:000111">
    <property type="entry name" value="LRR receptor-like serine/threonine-protein kinase ERECTA"/>
    <property type="match status" value="1"/>
</dbReference>
<dbReference type="GO" id="GO:1990904">
    <property type="term" value="C:ribonucleoprotein complex"/>
    <property type="evidence" value="ECO:0007669"/>
    <property type="project" value="UniProtKB-KW"/>
</dbReference>
<dbReference type="Pfam" id="PF08263">
    <property type="entry name" value="LRRNT_2"/>
    <property type="match status" value="1"/>
</dbReference>
<keyword evidence="13" id="KW-1185">Reference proteome</keyword>
<dbReference type="Gene3D" id="3.30.200.20">
    <property type="entry name" value="Phosphorylase Kinase, domain 1"/>
    <property type="match status" value="1"/>
</dbReference>
<dbReference type="Gene3D" id="3.80.10.10">
    <property type="entry name" value="Ribonuclease Inhibitor"/>
    <property type="match status" value="2"/>
</dbReference>
<dbReference type="Gene3D" id="1.10.510.10">
    <property type="entry name" value="Transferase(Phosphotransferase) domain 1"/>
    <property type="match status" value="1"/>
</dbReference>
<dbReference type="SUPFAM" id="SSF52058">
    <property type="entry name" value="L domain-like"/>
    <property type="match status" value="1"/>
</dbReference>
<feature type="transmembrane region" description="Helical" evidence="9">
    <location>
        <begin position="245"/>
        <end position="266"/>
    </location>
</feature>
<dbReference type="Pfam" id="PF00069">
    <property type="entry name" value="Pkinase"/>
    <property type="match status" value="1"/>
</dbReference>
<evidence type="ECO:0000256" key="8">
    <source>
        <dbReference type="ARBA" id="ARBA00023180"/>
    </source>
</evidence>
<keyword evidence="4 9" id="KW-0812">Transmembrane</keyword>
<dbReference type="GO" id="GO:0016020">
    <property type="term" value="C:membrane"/>
    <property type="evidence" value="ECO:0007669"/>
    <property type="project" value="UniProtKB-SubCell"/>
</dbReference>
<dbReference type="InterPro" id="IPR032675">
    <property type="entry name" value="LRR_dom_sf"/>
</dbReference>
<evidence type="ECO:0000256" key="6">
    <source>
        <dbReference type="ARBA" id="ARBA00022989"/>
    </source>
</evidence>
<evidence type="ECO:0000256" key="1">
    <source>
        <dbReference type="ARBA" id="ARBA00004167"/>
    </source>
</evidence>
<dbReference type="OrthoDB" id="418615at2759"/>
<dbReference type="PROSITE" id="PS50011">
    <property type="entry name" value="PROTEIN_KINASE_DOM"/>
    <property type="match status" value="1"/>
</dbReference>
<protein>
    <submittedName>
        <fullName evidence="12">Small nuclear ribonucleoprotein</fullName>
    </submittedName>
</protein>
<dbReference type="InterPro" id="IPR046959">
    <property type="entry name" value="PRK1-6/SRF4-like"/>
</dbReference>
<accession>A0A6A3BF39</accession>
<dbReference type="GO" id="GO:0005524">
    <property type="term" value="F:ATP binding"/>
    <property type="evidence" value="ECO:0007669"/>
    <property type="project" value="InterPro"/>
</dbReference>
<evidence type="ECO:0000256" key="3">
    <source>
        <dbReference type="ARBA" id="ARBA00022614"/>
    </source>
</evidence>
<organism evidence="12 13">
    <name type="scientific">Hibiscus syriacus</name>
    <name type="common">Rose of Sharon</name>
    <dbReference type="NCBI Taxonomy" id="106335"/>
    <lineage>
        <taxon>Eukaryota</taxon>
        <taxon>Viridiplantae</taxon>
        <taxon>Streptophyta</taxon>
        <taxon>Embryophyta</taxon>
        <taxon>Tracheophyta</taxon>
        <taxon>Spermatophyta</taxon>
        <taxon>Magnoliopsida</taxon>
        <taxon>eudicotyledons</taxon>
        <taxon>Gunneridae</taxon>
        <taxon>Pentapetalae</taxon>
        <taxon>rosids</taxon>
        <taxon>malvids</taxon>
        <taxon>Malvales</taxon>
        <taxon>Malvaceae</taxon>
        <taxon>Malvoideae</taxon>
        <taxon>Hibiscus</taxon>
    </lineage>
</organism>
<dbReference type="InterPro" id="IPR000719">
    <property type="entry name" value="Prot_kinase_dom"/>
</dbReference>
<keyword evidence="5" id="KW-0677">Repeat</keyword>
<gene>
    <name evidence="12" type="ORF">F3Y22_tig00110174pilonHSYRG00196</name>
</gene>
<keyword evidence="12" id="KW-0687">Ribonucleoprotein</keyword>
<comment type="caution">
    <text evidence="12">The sequence shown here is derived from an EMBL/GenBank/DDBJ whole genome shotgun (WGS) entry which is preliminary data.</text>
</comment>
<dbReference type="Pfam" id="PF13855">
    <property type="entry name" value="LRR_8"/>
    <property type="match status" value="1"/>
</dbReference>
<dbReference type="Pfam" id="PF00560">
    <property type="entry name" value="LRR_1"/>
    <property type="match status" value="1"/>
</dbReference>
<comment type="similarity">
    <text evidence="2">Belongs to the RLP family.</text>
</comment>
<feature type="domain" description="Protein kinase" evidence="11">
    <location>
        <begin position="336"/>
        <end position="609"/>
    </location>
</feature>
<feature type="chain" id="PRO_5025420818" evidence="10">
    <location>
        <begin position="28"/>
        <end position="618"/>
    </location>
</feature>
<keyword evidence="8" id="KW-0325">Glycoprotein</keyword>
<proteinExistence type="inferred from homology"/>
<keyword evidence="6 9" id="KW-1133">Transmembrane helix</keyword>
<name>A0A6A3BF39_HIBSY</name>
<evidence type="ECO:0000256" key="10">
    <source>
        <dbReference type="SAM" id="SignalP"/>
    </source>
</evidence>
<comment type="subcellular location">
    <subcellularLocation>
        <location evidence="1">Membrane</location>
        <topology evidence="1">Single-pass membrane protein</topology>
    </subcellularLocation>
</comment>
<dbReference type="PANTHER" id="PTHR48007:SF38">
    <property type="entry name" value="LEUCINE-RICH REPEAT PROTEIN KINASE FAMILY PROTEIN"/>
    <property type="match status" value="1"/>
</dbReference>
<dbReference type="EMBL" id="VEPZ02000861">
    <property type="protein sequence ID" value="KAE8715374.1"/>
    <property type="molecule type" value="Genomic_DNA"/>
</dbReference>
<dbReference type="SUPFAM" id="SSF56112">
    <property type="entry name" value="Protein kinase-like (PK-like)"/>
    <property type="match status" value="1"/>
</dbReference>
<dbReference type="GO" id="GO:0004672">
    <property type="term" value="F:protein kinase activity"/>
    <property type="evidence" value="ECO:0007669"/>
    <property type="project" value="InterPro"/>
</dbReference>
<evidence type="ECO:0000313" key="12">
    <source>
        <dbReference type="EMBL" id="KAE8715374.1"/>
    </source>
</evidence>
<keyword evidence="3" id="KW-0433">Leucine-rich repeat</keyword>
<dbReference type="InterPro" id="IPR013210">
    <property type="entry name" value="LRR_N_plant-typ"/>
</dbReference>
<feature type="signal peptide" evidence="10">
    <location>
        <begin position="1"/>
        <end position="27"/>
    </location>
</feature>
<evidence type="ECO:0000313" key="13">
    <source>
        <dbReference type="Proteomes" id="UP000436088"/>
    </source>
</evidence>
<evidence type="ECO:0000256" key="9">
    <source>
        <dbReference type="SAM" id="Phobius"/>
    </source>
</evidence>
<reference evidence="12" key="1">
    <citation type="submission" date="2019-09" db="EMBL/GenBank/DDBJ databases">
        <title>Draft genome information of white flower Hibiscus syriacus.</title>
        <authorList>
            <person name="Kim Y.-M."/>
        </authorList>
    </citation>
    <scope>NUCLEOTIDE SEQUENCE [LARGE SCALE GENOMIC DNA]</scope>
    <source>
        <strain evidence="12">YM2019G1</strain>
    </source>
</reference>
<dbReference type="PANTHER" id="PTHR48007">
    <property type="entry name" value="LEUCINE-RICH REPEAT RECEPTOR-LIKE PROTEIN KINASE PXC1"/>
    <property type="match status" value="1"/>
</dbReference>
<keyword evidence="7 9" id="KW-0472">Membrane</keyword>
<sequence>MAMGRILRQFLPSLSTAFVLLFPLAFSASDSEALLKLKKSLNNAGALDSWVPGSAPCNGPKWSWRGLVCQGGVVTGLSLDGMRLSGTIDVDALAQIPGLLTFSVENNSFTNTIPGFNRLGALKVLSLSRNRFSGEIPSDYFVKMASLKKVRLSYNKFTGKIPDSLAHLSNLVGLHLQYNQFSGRIPSFDTPNLNSLNVSNNRLEGEIPSSLSKFSASSFIGNPGLCGGRIGVKCYSTPNKTSTKIIAGMVTLGVIILLLVIIFFAIRWRKKKQTVSYVTPSGSSKDAVEVLQPKTEGSIKSADPDSNVSSPGKASVAELVMLNDKKGVFGLPDLMKGSAEVLGNGPLGASYYVRLANGVEVVAKSIKQMNALGRDSFDAEVKKLGKLQHPNVLTPLAYHYRKEEKLFVYEYLPKGSLLYYLHGDGGKYGCELDLRTRVKIVRGIAEGLDYLHNQFASRDVPHGNLKLSNVLLGPDNRPLLSDYGYHPFLNVDSLDRLFAYKAPEAIQKQTVSFRTDVYCLGIIILEMITTEHPSQYVNDGNGGTDIVQWVASAFSEGKQTELLDTKIKGCRNSVRCMEKLLRVGALCTKTCPQQRLDIEEAIRLIDEIILELKQFDII</sequence>
<dbReference type="AlphaFoldDB" id="A0A6A3BF39"/>
<dbReference type="InterPro" id="IPR011009">
    <property type="entry name" value="Kinase-like_dom_sf"/>
</dbReference>
<dbReference type="Proteomes" id="UP000436088">
    <property type="component" value="Unassembled WGS sequence"/>
</dbReference>
<evidence type="ECO:0000259" key="11">
    <source>
        <dbReference type="PROSITE" id="PS50011"/>
    </source>
</evidence>
<evidence type="ECO:0000256" key="4">
    <source>
        <dbReference type="ARBA" id="ARBA00022692"/>
    </source>
</evidence>